<dbReference type="HOGENOM" id="CLU_2706508_0_0_1"/>
<protein>
    <submittedName>
        <fullName evidence="1">Uncharacterized protein</fullName>
    </submittedName>
</protein>
<dbReference type="AlphaFoldDB" id="L8WPG9"/>
<accession>L8WPG9</accession>
<reference evidence="1 2" key="1">
    <citation type="journal article" date="2013" name="Nat. Commun.">
        <title>The evolution and pathogenic mechanisms of the rice sheath blight pathogen.</title>
        <authorList>
            <person name="Zheng A."/>
            <person name="Lin R."/>
            <person name="Xu L."/>
            <person name="Qin P."/>
            <person name="Tang C."/>
            <person name="Ai P."/>
            <person name="Zhang D."/>
            <person name="Liu Y."/>
            <person name="Sun Z."/>
            <person name="Feng H."/>
            <person name="Wang Y."/>
            <person name="Chen Y."/>
            <person name="Liang X."/>
            <person name="Fu R."/>
            <person name="Li Q."/>
            <person name="Zhang J."/>
            <person name="Yu X."/>
            <person name="Xie Z."/>
            <person name="Ding L."/>
            <person name="Guan P."/>
            <person name="Tang J."/>
            <person name="Liang Y."/>
            <person name="Wang S."/>
            <person name="Deng Q."/>
            <person name="Li S."/>
            <person name="Zhu J."/>
            <person name="Wang L."/>
            <person name="Liu H."/>
            <person name="Li P."/>
        </authorList>
    </citation>
    <scope>NUCLEOTIDE SEQUENCE [LARGE SCALE GENOMIC DNA]</scope>
    <source>
        <strain evidence="2">AG-1 IA</strain>
    </source>
</reference>
<name>L8WPG9_THACA</name>
<evidence type="ECO:0000313" key="2">
    <source>
        <dbReference type="Proteomes" id="UP000011668"/>
    </source>
</evidence>
<keyword evidence="2" id="KW-1185">Reference proteome</keyword>
<dbReference type="Proteomes" id="UP000011668">
    <property type="component" value="Unassembled WGS sequence"/>
</dbReference>
<proteinExistence type="predicted"/>
<sequence>MEVGGISGSNELHIQKRLGTKEYDRSEWPKVDIQCSRQLVAQKRRGPWAIPQHSLWSIARRKFKRGPKETPTN</sequence>
<organism evidence="1 2">
    <name type="scientific">Thanatephorus cucumeris (strain AG1-IA)</name>
    <name type="common">Rice sheath blight fungus</name>
    <name type="synonym">Rhizoctonia solani</name>
    <dbReference type="NCBI Taxonomy" id="983506"/>
    <lineage>
        <taxon>Eukaryota</taxon>
        <taxon>Fungi</taxon>
        <taxon>Dikarya</taxon>
        <taxon>Basidiomycota</taxon>
        <taxon>Agaricomycotina</taxon>
        <taxon>Agaricomycetes</taxon>
        <taxon>Cantharellales</taxon>
        <taxon>Ceratobasidiaceae</taxon>
        <taxon>Rhizoctonia</taxon>
        <taxon>Rhizoctonia solani AG-1</taxon>
    </lineage>
</organism>
<comment type="caution">
    <text evidence="1">The sequence shown here is derived from an EMBL/GenBank/DDBJ whole genome shotgun (WGS) entry which is preliminary data.</text>
</comment>
<evidence type="ECO:0000313" key="1">
    <source>
        <dbReference type="EMBL" id="ELU40056.1"/>
    </source>
</evidence>
<dbReference type="EMBL" id="AFRT01001523">
    <property type="protein sequence ID" value="ELU40056.1"/>
    <property type="molecule type" value="Genomic_DNA"/>
</dbReference>
<gene>
    <name evidence="1" type="ORF">AG1IA_05921</name>
</gene>